<dbReference type="PANTHER" id="PTHR11964">
    <property type="entry name" value="S-ADENOSYLMETHIONINE SYNTHETASE"/>
    <property type="match status" value="1"/>
</dbReference>
<organism evidence="4 5">
    <name type="scientific">Chloebia gouldiae</name>
    <name type="common">Gouldian finch</name>
    <name type="synonym">Erythrura gouldiae</name>
    <dbReference type="NCBI Taxonomy" id="44316"/>
    <lineage>
        <taxon>Eukaryota</taxon>
        <taxon>Metazoa</taxon>
        <taxon>Chordata</taxon>
        <taxon>Craniata</taxon>
        <taxon>Vertebrata</taxon>
        <taxon>Euteleostomi</taxon>
        <taxon>Archelosauria</taxon>
        <taxon>Archosauria</taxon>
        <taxon>Dinosauria</taxon>
        <taxon>Saurischia</taxon>
        <taxon>Theropoda</taxon>
        <taxon>Coelurosauria</taxon>
        <taxon>Aves</taxon>
        <taxon>Neognathae</taxon>
        <taxon>Neoaves</taxon>
        <taxon>Telluraves</taxon>
        <taxon>Australaves</taxon>
        <taxon>Passeriformes</taxon>
        <taxon>Passeroidea</taxon>
        <taxon>Passeridae</taxon>
        <taxon>Chloebia</taxon>
    </lineage>
</organism>
<dbReference type="SUPFAM" id="SSF55973">
    <property type="entry name" value="S-adenosylmethionine synthetase"/>
    <property type="match status" value="1"/>
</dbReference>
<dbReference type="GO" id="GO:0046872">
    <property type="term" value="F:metal ion binding"/>
    <property type="evidence" value="ECO:0007669"/>
    <property type="project" value="UniProtKB-KW"/>
</dbReference>
<accession>A0A3L8S7X0</accession>
<keyword evidence="2" id="KW-1133">Transmembrane helix</keyword>
<dbReference type="InterPro" id="IPR022636">
    <property type="entry name" value="S-AdoMet_synthetase_sfam"/>
</dbReference>
<dbReference type="InterPro" id="IPR002133">
    <property type="entry name" value="S-AdoMet_synthetase"/>
</dbReference>
<dbReference type="AlphaFoldDB" id="A0A3L8S7X0"/>
<keyword evidence="1" id="KW-0479">Metal-binding</keyword>
<dbReference type="OrthoDB" id="5852090at2759"/>
<evidence type="ECO:0000256" key="2">
    <source>
        <dbReference type="SAM" id="Phobius"/>
    </source>
</evidence>
<evidence type="ECO:0000313" key="4">
    <source>
        <dbReference type="EMBL" id="RLV98034.1"/>
    </source>
</evidence>
<dbReference type="GO" id="GO:0006556">
    <property type="term" value="P:S-adenosylmethionine biosynthetic process"/>
    <property type="evidence" value="ECO:0007669"/>
    <property type="project" value="InterPro"/>
</dbReference>
<keyword evidence="5" id="KW-1185">Reference proteome</keyword>
<dbReference type="GO" id="GO:0004478">
    <property type="term" value="F:methionine adenosyltransferase activity"/>
    <property type="evidence" value="ECO:0007669"/>
    <property type="project" value="InterPro"/>
</dbReference>
<proteinExistence type="predicted"/>
<dbReference type="Proteomes" id="UP000276834">
    <property type="component" value="Unassembled WGS sequence"/>
</dbReference>
<dbReference type="Gene3D" id="3.30.300.10">
    <property type="match status" value="1"/>
</dbReference>
<feature type="domain" description="S-adenosylmethionine synthetase central" evidence="3">
    <location>
        <begin position="30"/>
        <end position="79"/>
    </location>
</feature>
<keyword evidence="2" id="KW-0472">Membrane</keyword>
<dbReference type="GO" id="GO:0005524">
    <property type="term" value="F:ATP binding"/>
    <property type="evidence" value="ECO:0007669"/>
    <property type="project" value="InterPro"/>
</dbReference>
<reference evidence="4 5" key="1">
    <citation type="journal article" date="2018" name="Proc. R. Soc. B">
        <title>A non-coding region near Follistatin controls head colour polymorphism in the Gouldian finch.</title>
        <authorList>
            <person name="Toomey M.B."/>
            <person name="Marques C.I."/>
            <person name="Andrade P."/>
            <person name="Araujo P.M."/>
            <person name="Sabatino S."/>
            <person name="Gazda M.A."/>
            <person name="Afonso S."/>
            <person name="Lopes R.J."/>
            <person name="Corbo J.C."/>
            <person name="Carneiro M."/>
        </authorList>
    </citation>
    <scope>NUCLEOTIDE SEQUENCE [LARGE SCALE GENOMIC DNA]</scope>
    <source>
        <strain evidence="4">Red01</strain>
        <tissue evidence="4">Muscle</tissue>
    </source>
</reference>
<evidence type="ECO:0000313" key="5">
    <source>
        <dbReference type="Proteomes" id="UP000276834"/>
    </source>
</evidence>
<feature type="transmembrane region" description="Helical" evidence="2">
    <location>
        <begin position="20"/>
        <end position="38"/>
    </location>
</feature>
<gene>
    <name evidence="4" type="ORF">DV515_00011155</name>
</gene>
<dbReference type="Pfam" id="PF02772">
    <property type="entry name" value="S-AdoMet_synt_M"/>
    <property type="match status" value="1"/>
</dbReference>
<name>A0A3L8S7X0_CHLGU</name>
<dbReference type="InterPro" id="IPR022629">
    <property type="entry name" value="S-AdoMet_synt_central"/>
</dbReference>
<comment type="caution">
    <text evidence="4">The sequence shown here is derived from an EMBL/GenBank/DDBJ whole genome shotgun (WGS) entry which is preliminary data.</text>
</comment>
<dbReference type="EMBL" id="QUSF01000046">
    <property type="protein sequence ID" value="RLV98034.1"/>
    <property type="molecule type" value="Genomic_DNA"/>
</dbReference>
<keyword evidence="2" id="KW-0812">Transmembrane</keyword>
<evidence type="ECO:0000256" key="1">
    <source>
        <dbReference type="ARBA" id="ARBA00022723"/>
    </source>
</evidence>
<sequence>MGQRCRIEREHGKRWLISPFFNAIPLFLMQGLMLGYATDETEESMPLAVLLAHKLIASIRALEWNGTWPWVRPDGKTQADAGLTGQKFILDSYHMLSISHPLAISVFQYGTSDRSEEVLEIVPKNFDLCIGAIAMFV</sequence>
<evidence type="ECO:0000259" key="3">
    <source>
        <dbReference type="Pfam" id="PF02772"/>
    </source>
</evidence>
<protein>
    <recommendedName>
        <fullName evidence="3">S-adenosylmethionine synthetase central domain-containing protein</fullName>
    </recommendedName>
</protein>